<dbReference type="SMART" id="SM00271">
    <property type="entry name" value="DnaJ"/>
    <property type="match status" value="1"/>
</dbReference>
<dbReference type="Gene3D" id="1.10.287.110">
    <property type="entry name" value="DnaJ domain"/>
    <property type="match status" value="1"/>
</dbReference>
<keyword evidence="4" id="KW-1185">Reference proteome</keyword>
<feature type="region of interest" description="Disordered" evidence="1">
    <location>
        <begin position="157"/>
        <end position="206"/>
    </location>
</feature>
<feature type="domain" description="J" evidence="2">
    <location>
        <begin position="109"/>
        <end position="161"/>
    </location>
</feature>
<dbReference type="InterPro" id="IPR001623">
    <property type="entry name" value="DnaJ_domain"/>
</dbReference>
<reference evidence="3" key="1">
    <citation type="submission" date="2021-02" db="EMBL/GenBank/DDBJ databases">
        <authorList>
            <person name="Dougan E. K."/>
            <person name="Rhodes N."/>
            <person name="Thang M."/>
            <person name="Chan C."/>
        </authorList>
    </citation>
    <scope>NUCLEOTIDE SEQUENCE</scope>
</reference>
<gene>
    <name evidence="3" type="ORF">PGLA1383_LOCUS54590</name>
</gene>
<evidence type="ECO:0000313" key="3">
    <source>
        <dbReference type="EMBL" id="CAE8639568.1"/>
    </source>
</evidence>
<dbReference type="Pfam" id="PF00226">
    <property type="entry name" value="DnaJ"/>
    <property type="match status" value="1"/>
</dbReference>
<dbReference type="CDD" id="cd06257">
    <property type="entry name" value="DnaJ"/>
    <property type="match status" value="1"/>
</dbReference>
<feature type="compositionally biased region" description="Basic and acidic residues" evidence="1">
    <location>
        <begin position="173"/>
        <end position="187"/>
    </location>
</feature>
<dbReference type="SUPFAM" id="SSF46565">
    <property type="entry name" value="Chaperone J-domain"/>
    <property type="match status" value="1"/>
</dbReference>
<proteinExistence type="predicted"/>
<accession>A0A813HMT5</accession>
<protein>
    <recommendedName>
        <fullName evidence="2">J domain-containing protein</fullName>
    </recommendedName>
</protein>
<feature type="compositionally biased region" description="Basic and acidic residues" evidence="1">
    <location>
        <begin position="85"/>
        <end position="100"/>
    </location>
</feature>
<feature type="compositionally biased region" description="Acidic residues" evidence="1">
    <location>
        <begin position="54"/>
        <end position="80"/>
    </location>
</feature>
<dbReference type="Proteomes" id="UP000654075">
    <property type="component" value="Unassembled WGS sequence"/>
</dbReference>
<feature type="region of interest" description="Disordered" evidence="1">
    <location>
        <begin position="51"/>
        <end position="100"/>
    </location>
</feature>
<evidence type="ECO:0000313" key="4">
    <source>
        <dbReference type="Proteomes" id="UP000654075"/>
    </source>
</evidence>
<name>A0A813HMT5_POLGL</name>
<evidence type="ECO:0000259" key="2">
    <source>
        <dbReference type="SMART" id="SM00271"/>
    </source>
</evidence>
<dbReference type="InterPro" id="IPR036869">
    <property type="entry name" value="J_dom_sf"/>
</dbReference>
<comment type="caution">
    <text evidence="3">The sequence shown here is derived from an EMBL/GenBank/DDBJ whole genome shotgun (WGS) entry which is preliminary data.</text>
</comment>
<sequence>DRKRPAEDLPEEGLRPAKALCLGKRRAALCPGSEAYAAAVFVALAAARPFAEAENAEAEDAEDDDDDSEGGGESDEEEAQLVEPTKVEQESEKTQTDQKSTKCYLCQETLYADFAPLSASVKKAYLEKAKQLHPDTSESPHAHAAFQRLQDAYKVLSTEGSSAGAAPSSSSEGRSEAPHRGFHDFNSRHGFPGSAHRAAGQYARPPPAPKLSVWQILRQRRAWVRGGMVHRSSSSLLRSFIGAWPFWLILSAFTLGRVRQGPVQYDADGQAYVRDLQSGSQWRRTPHYDDIPD</sequence>
<evidence type="ECO:0000256" key="1">
    <source>
        <dbReference type="SAM" id="MobiDB-lite"/>
    </source>
</evidence>
<dbReference type="EMBL" id="CAJNNV010032303">
    <property type="protein sequence ID" value="CAE8639568.1"/>
    <property type="molecule type" value="Genomic_DNA"/>
</dbReference>
<feature type="non-terminal residue" evidence="3">
    <location>
        <position position="1"/>
    </location>
</feature>
<dbReference type="AlphaFoldDB" id="A0A813HMT5"/>
<feature type="compositionally biased region" description="Low complexity" evidence="1">
    <location>
        <begin position="157"/>
        <end position="172"/>
    </location>
</feature>
<organism evidence="3 4">
    <name type="scientific">Polarella glacialis</name>
    <name type="common">Dinoflagellate</name>
    <dbReference type="NCBI Taxonomy" id="89957"/>
    <lineage>
        <taxon>Eukaryota</taxon>
        <taxon>Sar</taxon>
        <taxon>Alveolata</taxon>
        <taxon>Dinophyceae</taxon>
        <taxon>Suessiales</taxon>
        <taxon>Suessiaceae</taxon>
        <taxon>Polarella</taxon>
    </lineage>
</organism>